<keyword evidence="5" id="KW-1185">Reference proteome</keyword>
<dbReference type="GO" id="GO:0016020">
    <property type="term" value="C:membrane"/>
    <property type="evidence" value="ECO:0007669"/>
    <property type="project" value="UniProtKB-SubCell"/>
</dbReference>
<feature type="domain" description="Major facilitator superfamily (MFS) profile" evidence="3">
    <location>
        <begin position="62"/>
        <end position="161"/>
    </location>
</feature>
<sequence length="161" mass="17356">MSSSSLKNHVAGTAVNYRSIDGHGSSGSSSIDTQLERPQSRWGALKESFASEVDGQRVTPPLLGYLFMAGYIDAISFSAIFVWCGFQTGNFAQVSLAIARIIESFYTNPRTNLSILTTLPKPDQSSLCSLSAFVLGLATFGRLGDRIGTHKRGWLFAGTLI</sequence>
<dbReference type="PANTHER" id="PTHR37488">
    <property type="entry name" value="DUF1275 DOMAIN-CONTAINING PROTEIN"/>
    <property type="match status" value="1"/>
</dbReference>
<keyword evidence="2" id="KW-1133">Transmembrane helix</keyword>
<protein>
    <recommendedName>
        <fullName evidence="3">Major facilitator superfamily (MFS) profile domain-containing protein</fullName>
    </recommendedName>
</protein>
<dbReference type="AlphaFoldDB" id="A0A4Q2D3I7"/>
<name>A0A4Q2D3I7_9AGAR</name>
<comment type="subcellular location">
    <subcellularLocation>
        <location evidence="1">Membrane</location>
        <topology evidence="1">Multi-pass membrane protein</topology>
    </subcellularLocation>
</comment>
<evidence type="ECO:0000256" key="2">
    <source>
        <dbReference type="SAM" id="Phobius"/>
    </source>
</evidence>
<evidence type="ECO:0000313" key="4">
    <source>
        <dbReference type="EMBL" id="RXW13867.1"/>
    </source>
</evidence>
<accession>A0A4Q2D3I7</accession>
<feature type="transmembrane region" description="Helical" evidence="2">
    <location>
        <begin position="62"/>
        <end position="86"/>
    </location>
</feature>
<dbReference type="OrthoDB" id="5288586at2759"/>
<comment type="caution">
    <text evidence="4">The sequence shown here is derived from an EMBL/GenBank/DDBJ whole genome shotgun (WGS) entry which is preliminary data.</text>
</comment>
<dbReference type="GO" id="GO:0022857">
    <property type="term" value="F:transmembrane transporter activity"/>
    <property type="evidence" value="ECO:0007669"/>
    <property type="project" value="InterPro"/>
</dbReference>
<proteinExistence type="predicted"/>
<dbReference type="PROSITE" id="PS50850">
    <property type="entry name" value="MFS"/>
    <property type="match status" value="1"/>
</dbReference>
<dbReference type="InterPro" id="IPR020846">
    <property type="entry name" value="MFS_dom"/>
</dbReference>
<dbReference type="EMBL" id="SDEE01000813">
    <property type="protein sequence ID" value="RXW13867.1"/>
    <property type="molecule type" value="Genomic_DNA"/>
</dbReference>
<evidence type="ECO:0000259" key="3">
    <source>
        <dbReference type="PROSITE" id="PS50850"/>
    </source>
</evidence>
<keyword evidence="2" id="KW-0472">Membrane</keyword>
<dbReference type="PANTHER" id="PTHR37488:SF2">
    <property type="entry name" value="DUF1275 DOMAIN-CONTAINING PROTEIN"/>
    <property type="match status" value="1"/>
</dbReference>
<dbReference type="Pfam" id="PF06912">
    <property type="entry name" value="DUF1275"/>
    <property type="match status" value="1"/>
</dbReference>
<evidence type="ECO:0000256" key="1">
    <source>
        <dbReference type="ARBA" id="ARBA00004141"/>
    </source>
</evidence>
<dbReference type="InterPro" id="IPR010699">
    <property type="entry name" value="DUF1275"/>
</dbReference>
<dbReference type="Proteomes" id="UP000290288">
    <property type="component" value="Unassembled WGS sequence"/>
</dbReference>
<evidence type="ECO:0000313" key="5">
    <source>
        <dbReference type="Proteomes" id="UP000290288"/>
    </source>
</evidence>
<gene>
    <name evidence="4" type="ORF">EST38_g11985</name>
</gene>
<keyword evidence="2" id="KW-0812">Transmembrane</keyword>
<reference evidence="4 5" key="1">
    <citation type="submission" date="2019-01" db="EMBL/GenBank/DDBJ databases">
        <title>Draft genome sequence of Psathyrella aberdarensis IHI B618.</title>
        <authorList>
            <person name="Buettner E."/>
            <person name="Kellner H."/>
        </authorList>
    </citation>
    <scope>NUCLEOTIDE SEQUENCE [LARGE SCALE GENOMIC DNA]</scope>
    <source>
        <strain evidence="4 5">IHI B618</strain>
    </source>
</reference>
<organism evidence="4 5">
    <name type="scientific">Candolleomyces aberdarensis</name>
    <dbReference type="NCBI Taxonomy" id="2316362"/>
    <lineage>
        <taxon>Eukaryota</taxon>
        <taxon>Fungi</taxon>
        <taxon>Dikarya</taxon>
        <taxon>Basidiomycota</taxon>
        <taxon>Agaricomycotina</taxon>
        <taxon>Agaricomycetes</taxon>
        <taxon>Agaricomycetidae</taxon>
        <taxon>Agaricales</taxon>
        <taxon>Agaricineae</taxon>
        <taxon>Psathyrellaceae</taxon>
        <taxon>Candolleomyces</taxon>
    </lineage>
</organism>